<dbReference type="KEGG" id="kra:Krad_1588"/>
<dbReference type="Proteomes" id="UP000001116">
    <property type="component" value="Chromosome"/>
</dbReference>
<evidence type="ECO:0008006" key="4">
    <source>
        <dbReference type="Google" id="ProtNLM"/>
    </source>
</evidence>
<reference evidence="3" key="1">
    <citation type="journal article" date="2008" name="PLoS ONE">
        <title>Survival in nuclear waste, extreme resistance, and potential applications gleaned from the genome sequence of Kineococcus radiotolerans SRS30216.</title>
        <authorList>
            <person name="Bagwell C.E."/>
            <person name="Bhat S."/>
            <person name="Hawkins G.M."/>
            <person name="Smith B.W."/>
            <person name="Biswas T."/>
            <person name="Hoover T.R."/>
            <person name="Saunders E."/>
            <person name="Han C.S."/>
            <person name="Tsodikov O.V."/>
            <person name="Shimkets L.J."/>
        </authorList>
    </citation>
    <scope>NUCLEOTIDE SEQUENCE [LARGE SCALE GENOMIC DNA]</scope>
    <source>
        <strain evidence="3">ATCC BAA-149 / DSM 14245 / SRS30216</strain>
    </source>
</reference>
<gene>
    <name evidence="2" type="ordered locus">Krad_1588</name>
</gene>
<feature type="compositionally biased region" description="Basic and acidic residues" evidence="1">
    <location>
        <begin position="63"/>
        <end position="79"/>
    </location>
</feature>
<evidence type="ECO:0000313" key="3">
    <source>
        <dbReference type="Proteomes" id="UP000001116"/>
    </source>
</evidence>
<evidence type="ECO:0000313" key="2">
    <source>
        <dbReference type="EMBL" id="ABS03074.1"/>
    </source>
</evidence>
<dbReference type="AlphaFoldDB" id="A6W8D5"/>
<dbReference type="STRING" id="266940.Krad_1588"/>
<protein>
    <recommendedName>
        <fullName evidence="4">DUF5709 domain-containing protein</fullName>
    </recommendedName>
</protein>
<name>A6W8D5_KINRD</name>
<keyword evidence="3" id="KW-1185">Reference proteome</keyword>
<feature type="region of interest" description="Disordered" evidence="1">
    <location>
        <begin position="1"/>
        <end position="121"/>
    </location>
</feature>
<organism evidence="2 3">
    <name type="scientific">Kineococcus radiotolerans (strain ATCC BAA-149 / DSM 14245 / SRS30216)</name>
    <dbReference type="NCBI Taxonomy" id="266940"/>
    <lineage>
        <taxon>Bacteria</taxon>
        <taxon>Bacillati</taxon>
        <taxon>Actinomycetota</taxon>
        <taxon>Actinomycetes</taxon>
        <taxon>Kineosporiales</taxon>
        <taxon>Kineosporiaceae</taxon>
        <taxon>Kineococcus</taxon>
    </lineage>
</organism>
<proteinExistence type="predicted"/>
<evidence type="ECO:0000256" key="1">
    <source>
        <dbReference type="SAM" id="MobiDB-lite"/>
    </source>
</evidence>
<accession>A6W8D5</accession>
<dbReference type="EMBL" id="CP000750">
    <property type="protein sequence ID" value="ABS03074.1"/>
    <property type="molecule type" value="Genomic_DNA"/>
</dbReference>
<dbReference type="HOGENOM" id="CLU_2034970_0_0_11"/>
<sequence length="121" mass="13366">MGAMSEPYSETYQPIDPELDPLADPDLRQADSSIPQEDDEDGGDLRDLQTDTLLSDSDDDTYDATRRVSRATEELMRDDVDPDNETIEERLQQEEPDESGGSGHVGGDHVAAADTEDPERI</sequence>